<reference evidence="6" key="1">
    <citation type="journal article" date="2023" name="Commun. Biol.">
        <title>Genome analysis of Parmales, the sister group of diatoms, reveals the evolutionary specialization of diatoms from phago-mixotrophs to photoautotrophs.</title>
        <authorList>
            <person name="Ban H."/>
            <person name="Sato S."/>
            <person name="Yoshikawa S."/>
            <person name="Yamada K."/>
            <person name="Nakamura Y."/>
            <person name="Ichinomiya M."/>
            <person name="Sato N."/>
            <person name="Blanc-Mathieu R."/>
            <person name="Endo H."/>
            <person name="Kuwata A."/>
            <person name="Ogata H."/>
        </authorList>
    </citation>
    <scope>NUCLEOTIDE SEQUENCE [LARGE SCALE GENOMIC DNA]</scope>
</reference>
<dbReference type="GO" id="GO:0050518">
    <property type="term" value="F:2-C-methyl-D-erythritol 4-phosphate cytidylyltransferase activity"/>
    <property type="evidence" value="ECO:0007669"/>
    <property type="project" value="TreeGrafter"/>
</dbReference>
<dbReference type="Proteomes" id="UP001165065">
    <property type="component" value="Unassembled WGS sequence"/>
</dbReference>
<dbReference type="CDD" id="cd02516">
    <property type="entry name" value="CDP-ME_synthetase"/>
    <property type="match status" value="1"/>
</dbReference>
<proteinExistence type="inferred from homology"/>
<dbReference type="InterPro" id="IPR050088">
    <property type="entry name" value="IspD/TarI_cytidylyltransf_bact"/>
</dbReference>
<dbReference type="SUPFAM" id="SSF53448">
    <property type="entry name" value="Nucleotide-diphospho-sugar transferases"/>
    <property type="match status" value="1"/>
</dbReference>
<evidence type="ECO:0000256" key="4">
    <source>
        <dbReference type="ARBA" id="ARBA00069967"/>
    </source>
</evidence>
<evidence type="ECO:0000256" key="2">
    <source>
        <dbReference type="ARBA" id="ARBA00022679"/>
    </source>
</evidence>
<evidence type="ECO:0000256" key="1">
    <source>
        <dbReference type="ARBA" id="ARBA00009789"/>
    </source>
</evidence>
<dbReference type="Pfam" id="PF01128">
    <property type="entry name" value="IspD"/>
    <property type="match status" value="1"/>
</dbReference>
<dbReference type="PANTHER" id="PTHR32125:SF4">
    <property type="entry name" value="2-C-METHYL-D-ERYTHRITOL 4-PHOSPHATE CYTIDYLYLTRANSFERASE, CHLOROPLASTIC"/>
    <property type="match status" value="1"/>
</dbReference>
<dbReference type="OrthoDB" id="414267at2759"/>
<accession>A0A9W7G8P1</accession>
<dbReference type="Gene3D" id="3.90.550.10">
    <property type="entry name" value="Spore Coat Polysaccharide Biosynthesis Protein SpsA, Chain A"/>
    <property type="match status" value="1"/>
</dbReference>
<dbReference type="FunFam" id="3.90.550.10:FF:000003">
    <property type="entry name" value="2-C-methyl-D-erythritol 4-phosphate cytidylyltransferase"/>
    <property type="match status" value="1"/>
</dbReference>
<dbReference type="InterPro" id="IPR029044">
    <property type="entry name" value="Nucleotide-diphossugar_trans"/>
</dbReference>
<gene>
    <name evidence="5" type="ORF">TrCOL_g10060</name>
</gene>
<comment type="caution">
    <text evidence="5">The sequence shown here is derived from an EMBL/GenBank/DDBJ whole genome shotgun (WGS) entry which is preliminary data.</text>
</comment>
<dbReference type="InterPro" id="IPR034683">
    <property type="entry name" value="IspD/TarI"/>
</dbReference>
<organism evidence="5 6">
    <name type="scientific">Triparma columacea</name>
    <dbReference type="NCBI Taxonomy" id="722753"/>
    <lineage>
        <taxon>Eukaryota</taxon>
        <taxon>Sar</taxon>
        <taxon>Stramenopiles</taxon>
        <taxon>Ochrophyta</taxon>
        <taxon>Bolidophyceae</taxon>
        <taxon>Parmales</taxon>
        <taxon>Triparmaceae</taxon>
        <taxon>Triparma</taxon>
    </lineage>
</organism>
<keyword evidence="3" id="KW-0548">Nucleotidyltransferase</keyword>
<dbReference type="PANTHER" id="PTHR32125">
    <property type="entry name" value="2-C-METHYL-D-ERYTHRITOL 4-PHOSPHATE CYTIDYLYLTRANSFERASE, CHLOROPLASTIC"/>
    <property type="match status" value="1"/>
</dbReference>
<evidence type="ECO:0000313" key="5">
    <source>
        <dbReference type="EMBL" id="GMI37333.1"/>
    </source>
</evidence>
<evidence type="ECO:0000313" key="6">
    <source>
        <dbReference type="Proteomes" id="UP001165065"/>
    </source>
</evidence>
<keyword evidence="2" id="KW-0808">Transferase</keyword>
<evidence type="ECO:0000256" key="3">
    <source>
        <dbReference type="ARBA" id="ARBA00022695"/>
    </source>
</evidence>
<dbReference type="EMBL" id="BRYA01000072">
    <property type="protein sequence ID" value="GMI37333.1"/>
    <property type="molecule type" value="Genomic_DNA"/>
</dbReference>
<protein>
    <recommendedName>
        <fullName evidence="4">2-C-methyl-D-erythritol 4-phosphate cytidylyltransferase, chloroplastic</fullName>
    </recommendedName>
</protein>
<keyword evidence="6" id="KW-1185">Reference proteome</keyword>
<name>A0A9W7G8P1_9STRA</name>
<dbReference type="AlphaFoldDB" id="A0A9W7G8P1"/>
<sequence length="236" mass="26154">MKADRPKQFLTLAGKTVLEHSLTLLLSTLPTDFNNPPAKVVLVMNEEYRGEFEHLVGGSGGRLIFADPGIERQGSVENGLNKLKESSPSCTFCAVHDSARPLVTPNEIFSVVSDAFANGAAVLGVPCKATIKESSDGETVLRTIPRSRLWEIHTPQVIGIETLSRGFEKVRRENLEVTDDVSIVEAMGEKVKLTRGEYTNLKITTPEDMEVAEAIIKDRKRAEGKKSLWRRLLRRL</sequence>
<comment type="similarity">
    <text evidence="1">Belongs to the IspD/TarI cytidylyltransferase family. IspD subfamily.</text>
</comment>